<protein>
    <recommendedName>
        <fullName evidence="2">YCII-related domain-containing protein</fullName>
    </recommendedName>
</protein>
<comment type="similarity">
    <text evidence="1">Belongs to the YciI family.</text>
</comment>
<dbReference type="AlphaFoldDB" id="A0A495IN33"/>
<dbReference type="EMBL" id="RBKS01000001">
    <property type="protein sequence ID" value="RKR76591.1"/>
    <property type="molecule type" value="Genomic_DNA"/>
</dbReference>
<feature type="domain" description="YCII-related" evidence="2">
    <location>
        <begin position="1"/>
        <end position="103"/>
    </location>
</feature>
<name>A0A495IN33_9MICO</name>
<organism evidence="3 4">
    <name type="scientific">Frondihabitans australicus</name>
    <dbReference type="NCBI Taxonomy" id="386892"/>
    <lineage>
        <taxon>Bacteria</taxon>
        <taxon>Bacillati</taxon>
        <taxon>Actinomycetota</taxon>
        <taxon>Actinomycetes</taxon>
        <taxon>Micrococcales</taxon>
        <taxon>Microbacteriaceae</taxon>
        <taxon>Frondihabitans</taxon>
    </lineage>
</organism>
<evidence type="ECO:0000313" key="3">
    <source>
        <dbReference type="EMBL" id="RKR76591.1"/>
    </source>
</evidence>
<dbReference type="SUPFAM" id="SSF54909">
    <property type="entry name" value="Dimeric alpha+beta barrel"/>
    <property type="match status" value="1"/>
</dbReference>
<accession>A0A495IN33</accession>
<dbReference type="RefSeq" id="WP_121371547.1">
    <property type="nucleotide sequence ID" value="NZ_RBKS01000001.1"/>
</dbReference>
<reference evidence="3 4" key="1">
    <citation type="submission" date="2018-10" db="EMBL/GenBank/DDBJ databases">
        <title>Sequencing the genomes of 1000 actinobacteria strains.</title>
        <authorList>
            <person name="Klenk H.-P."/>
        </authorList>
    </citation>
    <scope>NUCLEOTIDE SEQUENCE [LARGE SCALE GENOMIC DNA]</scope>
    <source>
        <strain evidence="3 4">DSM 17894</strain>
    </source>
</reference>
<evidence type="ECO:0000256" key="1">
    <source>
        <dbReference type="ARBA" id="ARBA00007689"/>
    </source>
</evidence>
<comment type="caution">
    <text evidence="3">The sequence shown here is derived from an EMBL/GenBank/DDBJ whole genome shotgun (WGS) entry which is preliminary data.</text>
</comment>
<dbReference type="Proteomes" id="UP000280008">
    <property type="component" value="Unassembled WGS sequence"/>
</dbReference>
<dbReference type="PANTHER" id="PTHR35174:SF3">
    <property type="entry name" value="BLL7171 PROTEIN"/>
    <property type="match status" value="1"/>
</dbReference>
<dbReference type="OrthoDB" id="668782at2"/>
<dbReference type="InterPro" id="IPR005545">
    <property type="entry name" value="YCII"/>
</dbReference>
<evidence type="ECO:0000259" key="2">
    <source>
        <dbReference type="Pfam" id="PF03795"/>
    </source>
</evidence>
<sequence length="116" mass="12894">MKYLILIHNEAATIESIPADLMAEYTRVHEAVIAELMASGEFVETDELEVPTAKQVRTDESGAVTIVDGPYTEGREITGGYYQVDVATEQRALDIAARFVEARFAPVEVRRLVHNN</sequence>
<evidence type="ECO:0000313" key="4">
    <source>
        <dbReference type="Proteomes" id="UP000280008"/>
    </source>
</evidence>
<gene>
    <name evidence="3" type="ORF">C8E83_3768</name>
</gene>
<dbReference type="PANTHER" id="PTHR35174">
    <property type="entry name" value="BLL7171 PROTEIN-RELATED"/>
    <property type="match status" value="1"/>
</dbReference>
<dbReference type="Pfam" id="PF03795">
    <property type="entry name" value="YCII"/>
    <property type="match status" value="1"/>
</dbReference>
<dbReference type="Gene3D" id="3.30.70.1060">
    <property type="entry name" value="Dimeric alpha+beta barrel"/>
    <property type="match status" value="1"/>
</dbReference>
<keyword evidence="4" id="KW-1185">Reference proteome</keyword>
<dbReference type="InterPro" id="IPR011008">
    <property type="entry name" value="Dimeric_a/b-barrel"/>
</dbReference>
<proteinExistence type="inferred from homology"/>